<evidence type="ECO:0000313" key="3">
    <source>
        <dbReference type="Proteomes" id="UP000177268"/>
    </source>
</evidence>
<dbReference type="PROSITE" id="PS51257">
    <property type="entry name" value="PROKAR_LIPOPROTEIN"/>
    <property type="match status" value="1"/>
</dbReference>
<evidence type="ECO:0000256" key="1">
    <source>
        <dbReference type="SAM" id="Phobius"/>
    </source>
</evidence>
<keyword evidence="1" id="KW-0812">Transmembrane</keyword>
<accession>A0A1F5ZIA7</accession>
<comment type="caution">
    <text evidence="2">The sequence shown here is derived from an EMBL/GenBank/DDBJ whole genome shotgun (WGS) entry which is preliminary data.</text>
</comment>
<gene>
    <name evidence="2" type="ORF">A2Z00_04400</name>
</gene>
<dbReference type="EMBL" id="MFIZ01000004">
    <property type="protein sequence ID" value="OGG12064.1"/>
    <property type="molecule type" value="Genomic_DNA"/>
</dbReference>
<dbReference type="AlphaFoldDB" id="A0A1F5ZIA7"/>
<name>A0A1F5ZIA7_9BACT</name>
<sequence>MARKQSNKFLYIFLACISLLIFACGLFYIVVIDPQSTNLALYREIHNVAKKIKLYQRQNGVYPSSLSDIGVSEVICITKLYTRCKKLFYKPTLDLQSFRMAMPVGLGKILFYRPEVSFSTDEYALLSKITQQQFYDTYHYMCFYCEAYSEAAWFIPPDGLVYKKTPGVFTNPSEWPDI</sequence>
<reference evidence="2 3" key="1">
    <citation type="journal article" date="2016" name="Nat. Commun.">
        <title>Thousands of microbial genomes shed light on interconnected biogeochemical processes in an aquifer system.</title>
        <authorList>
            <person name="Anantharaman K."/>
            <person name="Brown C.T."/>
            <person name="Hug L.A."/>
            <person name="Sharon I."/>
            <person name="Castelle C.J."/>
            <person name="Probst A.J."/>
            <person name="Thomas B.C."/>
            <person name="Singh A."/>
            <person name="Wilkins M.J."/>
            <person name="Karaoz U."/>
            <person name="Brodie E.L."/>
            <person name="Williams K.H."/>
            <person name="Hubbard S.S."/>
            <person name="Banfield J.F."/>
        </authorList>
    </citation>
    <scope>NUCLEOTIDE SEQUENCE [LARGE SCALE GENOMIC DNA]</scope>
</reference>
<proteinExistence type="predicted"/>
<organism evidence="2 3">
    <name type="scientific">Candidatus Gottesmanbacteria bacterium RBG_13_45_10</name>
    <dbReference type="NCBI Taxonomy" id="1798370"/>
    <lineage>
        <taxon>Bacteria</taxon>
        <taxon>Candidatus Gottesmaniibacteriota</taxon>
    </lineage>
</organism>
<dbReference type="Proteomes" id="UP000177268">
    <property type="component" value="Unassembled WGS sequence"/>
</dbReference>
<evidence type="ECO:0000313" key="2">
    <source>
        <dbReference type="EMBL" id="OGG12064.1"/>
    </source>
</evidence>
<protein>
    <submittedName>
        <fullName evidence="2">Uncharacterized protein</fullName>
    </submittedName>
</protein>
<feature type="transmembrane region" description="Helical" evidence="1">
    <location>
        <begin position="9"/>
        <end position="31"/>
    </location>
</feature>
<keyword evidence="1" id="KW-1133">Transmembrane helix</keyword>
<keyword evidence="1" id="KW-0472">Membrane</keyword>